<dbReference type="InterPro" id="IPR001584">
    <property type="entry name" value="Integrase_cat-core"/>
</dbReference>
<feature type="region of interest" description="Disordered" evidence="1">
    <location>
        <begin position="346"/>
        <end position="416"/>
    </location>
</feature>
<organism evidence="3 4">
    <name type="scientific">Durusdinium trenchii</name>
    <dbReference type="NCBI Taxonomy" id="1381693"/>
    <lineage>
        <taxon>Eukaryota</taxon>
        <taxon>Sar</taxon>
        <taxon>Alveolata</taxon>
        <taxon>Dinophyceae</taxon>
        <taxon>Suessiales</taxon>
        <taxon>Symbiodiniaceae</taxon>
        <taxon>Durusdinium</taxon>
    </lineage>
</organism>
<accession>A0ABP0JV94</accession>
<gene>
    <name evidence="3" type="ORF">CCMP2556_LOCUS13215</name>
</gene>
<evidence type="ECO:0000256" key="1">
    <source>
        <dbReference type="SAM" id="MobiDB-lite"/>
    </source>
</evidence>
<evidence type="ECO:0000313" key="4">
    <source>
        <dbReference type="Proteomes" id="UP001642484"/>
    </source>
</evidence>
<name>A0ABP0JV94_9DINO</name>
<dbReference type="Gene3D" id="3.30.420.10">
    <property type="entry name" value="Ribonuclease H-like superfamily/Ribonuclease H"/>
    <property type="match status" value="1"/>
</dbReference>
<protein>
    <recommendedName>
        <fullName evidence="2">Integrase catalytic domain-containing protein</fullName>
    </recommendedName>
</protein>
<feature type="compositionally biased region" description="Acidic residues" evidence="1">
    <location>
        <begin position="299"/>
        <end position="310"/>
    </location>
</feature>
<dbReference type="InterPro" id="IPR012337">
    <property type="entry name" value="RNaseH-like_sf"/>
</dbReference>
<dbReference type="PROSITE" id="PS50994">
    <property type="entry name" value="INTEGRASE"/>
    <property type="match status" value="1"/>
</dbReference>
<dbReference type="SUPFAM" id="SSF53098">
    <property type="entry name" value="Ribonuclease H-like"/>
    <property type="match status" value="1"/>
</dbReference>
<reference evidence="3 4" key="1">
    <citation type="submission" date="2024-02" db="EMBL/GenBank/DDBJ databases">
        <authorList>
            <person name="Chen Y."/>
            <person name="Shah S."/>
            <person name="Dougan E. K."/>
            <person name="Thang M."/>
            <person name="Chan C."/>
        </authorList>
    </citation>
    <scope>NUCLEOTIDE SEQUENCE [LARGE SCALE GENOMIC DNA]</scope>
</reference>
<sequence>MQGESSADFIEGLAEKWLSDKPKPRTLIPDNATAFKSREVHDFCNQVGIQLTFPAEKESWAHGIVESAIKDIKMTASAIQIDQPSLDPKVTLMLSAAALNSTEYTKGYSSYQWCYGKDYTLEDEDIRTFHDPLQDGNSMSYEALVRARQDAEAIARKTRALRVMSRLKNSTVRQPLRTFHPTQLVKVWRREWPAHLHQGKRGGGRKAVKPHWIGPGRVIFHEVLLHQDHEDERRHIVWVLIGTQLMRCSVHSVRPVTTTEQMAYEIANKDDPTQWRSIADLLPQRDFTDLTDQVSGEHEQEEPDLPDQPDPDQALVPLRRAGFKQRVPPSGMVPAAVRRRLQELEDTGEYEPSIPDEPAPPDPSIEVVNDYGAGSAPSTGPPVPTAPAEEPSSIVPPDEKRRKTDHDDSDLFNASSRQLPNYSDVNWLDNMVVEEDQSWECFETILDDNPDAKTWRDVCIITFADQAHVNRPGGDSTGGIITMLAGPEAKSGQVCPMVLLQWRAWKLKRKAIGSNDAEVQAVLEGEDANFRVKLLWSELHGAGWDRPVHADQVSWAEQQARDITGILCTDSRGGYDAVQVNESPLLGLSNLRSALQAMQLRESMMRVGTSLRWLASDYDLADSMTKKRPDCRTGLTKYPSKRLWCIAFDPSFTAAKKNAKSGRTAVRAIDEAARPDLSL</sequence>
<evidence type="ECO:0000313" key="3">
    <source>
        <dbReference type="EMBL" id="CAK9018308.1"/>
    </source>
</evidence>
<feature type="region of interest" description="Disordered" evidence="1">
    <location>
        <begin position="293"/>
        <end position="314"/>
    </location>
</feature>
<evidence type="ECO:0000259" key="2">
    <source>
        <dbReference type="PROSITE" id="PS50994"/>
    </source>
</evidence>
<dbReference type="EMBL" id="CAXAMN010006611">
    <property type="protein sequence ID" value="CAK9018308.1"/>
    <property type="molecule type" value="Genomic_DNA"/>
</dbReference>
<comment type="caution">
    <text evidence="3">The sequence shown here is derived from an EMBL/GenBank/DDBJ whole genome shotgun (WGS) entry which is preliminary data.</text>
</comment>
<feature type="domain" description="Integrase catalytic" evidence="2">
    <location>
        <begin position="1"/>
        <end position="124"/>
    </location>
</feature>
<dbReference type="InterPro" id="IPR036397">
    <property type="entry name" value="RNaseH_sf"/>
</dbReference>
<proteinExistence type="predicted"/>
<feature type="compositionally biased region" description="Basic and acidic residues" evidence="1">
    <location>
        <begin position="397"/>
        <end position="406"/>
    </location>
</feature>
<keyword evidence="4" id="KW-1185">Reference proteome</keyword>
<dbReference type="Proteomes" id="UP001642484">
    <property type="component" value="Unassembled WGS sequence"/>
</dbReference>